<evidence type="ECO:0000256" key="3">
    <source>
        <dbReference type="ARBA" id="ARBA00023125"/>
    </source>
</evidence>
<dbReference type="GO" id="GO:0000785">
    <property type="term" value="C:chromatin"/>
    <property type="evidence" value="ECO:0007669"/>
    <property type="project" value="TreeGrafter"/>
</dbReference>
<dbReference type="InterPro" id="IPR001699">
    <property type="entry name" value="TF_T-box"/>
</dbReference>
<dbReference type="Ensembl" id="ENSOABT00000064787.1">
    <property type="protein sequence ID" value="ENSOABP00000066489.1"/>
    <property type="gene ID" value="ENSOABG00000008622.2"/>
</dbReference>
<evidence type="ECO:0000256" key="4">
    <source>
        <dbReference type="ARBA" id="ARBA00023163"/>
    </source>
</evidence>
<feature type="region of interest" description="Disordered" evidence="7">
    <location>
        <begin position="540"/>
        <end position="562"/>
    </location>
</feature>
<accession>A0AAZ1XFS0</accession>
<dbReference type="CDD" id="cd20188">
    <property type="entry name" value="T-box_TBX2_3-like"/>
    <property type="match status" value="1"/>
</dbReference>
<dbReference type="InterPro" id="IPR036960">
    <property type="entry name" value="T-box_sf"/>
</dbReference>
<dbReference type="PANTHER" id="PTHR11267">
    <property type="entry name" value="T-BOX PROTEIN-RELATED"/>
    <property type="match status" value="1"/>
</dbReference>
<dbReference type="FunFam" id="2.60.40.820:FF:000003">
    <property type="entry name" value="T-box transcription factor TBX3"/>
    <property type="match status" value="1"/>
</dbReference>
<dbReference type="GO" id="GO:0005634">
    <property type="term" value="C:nucleus"/>
    <property type="evidence" value="ECO:0007669"/>
    <property type="project" value="UniProtKB-SubCell"/>
</dbReference>
<dbReference type="PROSITE" id="PS01283">
    <property type="entry name" value="TBOX_1"/>
    <property type="match status" value="1"/>
</dbReference>
<feature type="region of interest" description="Disordered" evidence="7">
    <location>
        <begin position="259"/>
        <end position="345"/>
    </location>
</feature>
<evidence type="ECO:0000256" key="1">
    <source>
        <dbReference type="ARBA" id="ARBA00004123"/>
    </source>
</evidence>
<organism evidence="9 10">
    <name type="scientific">Oreochromis aureus</name>
    <name type="common">Israeli tilapia</name>
    <name type="synonym">Chromis aureus</name>
    <dbReference type="NCBI Taxonomy" id="47969"/>
    <lineage>
        <taxon>Eukaryota</taxon>
        <taxon>Metazoa</taxon>
        <taxon>Chordata</taxon>
        <taxon>Craniata</taxon>
        <taxon>Vertebrata</taxon>
        <taxon>Euteleostomi</taxon>
        <taxon>Actinopterygii</taxon>
        <taxon>Neopterygii</taxon>
        <taxon>Teleostei</taxon>
        <taxon>Neoteleostei</taxon>
        <taxon>Acanthomorphata</taxon>
        <taxon>Ovalentaria</taxon>
        <taxon>Cichlomorphae</taxon>
        <taxon>Cichliformes</taxon>
        <taxon>Cichlidae</taxon>
        <taxon>African cichlids</taxon>
        <taxon>Pseudocrenilabrinae</taxon>
        <taxon>Oreochromini</taxon>
        <taxon>Oreochromis</taxon>
    </lineage>
</organism>
<evidence type="ECO:0000256" key="7">
    <source>
        <dbReference type="SAM" id="MobiDB-lite"/>
    </source>
</evidence>
<protein>
    <recommendedName>
        <fullName evidence="8">T-box domain-containing protein</fullName>
    </recommendedName>
</protein>
<dbReference type="InterPro" id="IPR046360">
    <property type="entry name" value="T-box_DNA-bd"/>
</dbReference>
<keyword evidence="10" id="KW-1185">Reference proteome</keyword>
<dbReference type="PROSITE" id="PS01264">
    <property type="entry name" value="TBOX_2"/>
    <property type="match status" value="1"/>
</dbReference>
<reference evidence="10" key="1">
    <citation type="submission" date="2020-03" db="EMBL/GenBank/DDBJ databases">
        <title>Evolution of repeat sequences and sex chromosomes of tilapia species revealed by chromosome-level genomes.</title>
        <authorList>
            <person name="Xu L."/>
            <person name="Tao W."/>
            <person name="Wang D."/>
            <person name="Zhou Q."/>
        </authorList>
    </citation>
    <scope>NUCLEOTIDE SEQUENCE [LARGE SCALE GENOMIC DNA]</scope>
    <source>
        <strain evidence="10">Israel</strain>
    </source>
</reference>
<dbReference type="GO" id="GO:0045893">
    <property type="term" value="P:positive regulation of DNA-templated transcription"/>
    <property type="evidence" value="ECO:0007669"/>
    <property type="project" value="InterPro"/>
</dbReference>
<feature type="domain" description="T-box" evidence="8">
    <location>
        <begin position="88"/>
        <end position="266"/>
    </location>
</feature>
<dbReference type="GO" id="GO:0000978">
    <property type="term" value="F:RNA polymerase II cis-regulatory region sequence-specific DNA binding"/>
    <property type="evidence" value="ECO:0007669"/>
    <property type="project" value="InterPro"/>
</dbReference>
<reference evidence="9" key="2">
    <citation type="submission" date="2025-08" db="UniProtKB">
        <authorList>
            <consortium name="Ensembl"/>
        </authorList>
    </citation>
    <scope>IDENTIFICATION</scope>
</reference>
<keyword evidence="5 6" id="KW-0539">Nucleus</keyword>
<reference evidence="9" key="3">
    <citation type="submission" date="2025-09" db="UniProtKB">
        <authorList>
            <consortium name="Ensembl"/>
        </authorList>
    </citation>
    <scope>IDENTIFICATION</scope>
</reference>
<feature type="compositionally biased region" description="Basic and acidic residues" evidence="7">
    <location>
        <begin position="332"/>
        <end position="341"/>
    </location>
</feature>
<gene>
    <name evidence="9" type="primary">LOC116316346</name>
</gene>
<feature type="compositionally biased region" description="Basic and acidic residues" evidence="7">
    <location>
        <begin position="552"/>
        <end position="562"/>
    </location>
</feature>
<feature type="compositionally biased region" description="Basic and acidic residues" evidence="7">
    <location>
        <begin position="283"/>
        <end position="298"/>
    </location>
</feature>
<dbReference type="SUPFAM" id="SSF49417">
    <property type="entry name" value="p53-like transcription factors"/>
    <property type="match status" value="1"/>
</dbReference>
<dbReference type="Pfam" id="PF00907">
    <property type="entry name" value="T-box"/>
    <property type="match status" value="1"/>
</dbReference>
<dbReference type="InterPro" id="IPR018186">
    <property type="entry name" value="TF_T-box_CS"/>
</dbReference>
<dbReference type="Proteomes" id="UP000472276">
    <property type="component" value="Unassembled WGS sequence"/>
</dbReference>
<name>A0AAZ1XFS0_OREAU</name>
<comment type="subcellular location">
    <subcellularLocation>
        <location evidence="1 6">Nucleus</location>
    </subcellularLocation>
</comment>
<dbReference type="GO" id="GO:0000981">
    <property type="term" value="F:DNA-binding transcription factor activity, RNA polymerase II-specific"/>
    <property type="evidence" value="ECO:0007669"/>
    <property type="project" value="TreeGrafter"/>
</dbReference>
<dbReference type="PRINTS" id="PR00937">
    <property type="entry name" value="TBOX"/>
</dbReference>
<dbReference type="KEGG" id="oau:116316346"/>
<feature type="compositionally biased region" description="Basic residues" evidence="7">
    <location>
        <begin position="272"/>
        <end position="282"/>
    </location>
</feature>
<evidence type="ECO:0000259" key="8">
    <source>
        <dbReference type="PROSITE" id="PS50252"/>
    </source>
</evidence>
<dbReference type="GO" id="GO:0001708">
    <property type="term" value="P:cell fate specification"/>
    <property type="evidence" value="ECO:0007669"/>
    <property type="project" value="TreeGrafter"/>
</dbReference>
<dbReference type="PROSITE" id="PS50252">
    <property type="entry name" value="TBOX_3"/>
    <property type="match status" value="1"/>
</dbReference>
<evidence type="ECO:0000256" key="5">
    <source>
        <dbReference type="ARBA" id="ARBA00023242"/>
    </source>
</evidence>
<proteinExistence type="predicted"/>
<dbReference type="SMART" id="SM00425">
    <property type="entry name" value="TBOX"/>
    <property type="match status" value="1"/>
</dbReference>
<comment type="caution">
    <text evidence="6">Lacks conserved residue(s) required for the propagation of feature annotation.</text>
</comment>
<keyword evidence="4" id="KW-0804">Transcription</keyword>
<dbReference type="AlphaFoldDB" id="A0AAZ1XFS0"/>
<evidence type="ECO:0000313" key="10">
    <source>
        <dbReference type="Proteomes" id="UP000472276"/>
    </source>
</evidence>
<dbReference type="PANTHER" id="PTHR11267:SF181">
    <property type="entry name" value="OPTOMOTOR-BLIND PROTEIN"/>
    <property type="match status" value="1"/>
</dbReference>
<feature type="compositionally biased region" description="Basic and acidic residues" evidence="7">
    <location>
        <begin position="305"/>
        <end position="322"/>
    </location>
</feature>
<evidence type="ECO:0000256" key="6">
    <source>
        <dbReference type="PROSITE-ProRule" id="PRU00201"/>
    </source>
</evidence>
<keyword evidence="2" id="KW-0805">Transcription regulation</keyword>
<dbReference type="InterPro" id="IPR008967">
    <property type="entry name" value="p53-like_TF_DNA-bd_sf"/>
</dbReference>
<dbReference type="GeneID" id="116316346"/>
<dbReference type="RefSeq" id="XP_039476456.1">
    <property type="nucleotide sequence ID" value="XM_039620522.1"/>
</dbReference>
<evidence type="ECO:0000256" key="2">
    <source>
        <dbReference type="ARBA" id="ARBA00023015"/>
    </source>
</evidence>
<keyword evidence="3 6" id="KW-0238">DNA-binding</keyword>
<evidence type="ECO:0000313" key="9">
    <source>
        <dbReference type="Ensembl" id="ENSOABP00000066489.1"/>
    </source>
</evidence>
<sequence>MRTYSELCVSAEVPQTFPGGDAAPRATVLSGFTLFPVASTGGPSNRSLDTIVDPILRTSPPERSAVFSRSHELVEIEETAEDEPKLYLEASELWRQFHKCGTEMVITKSGRRMFPPLRARCTGMDRKAKYILLMDIVAADDCRYKFHNSRWMVAGKADPEMPKRMYIHPDSPATGEQWMSKVVNFHKLKLTNNISDKHGFTILNSMHKYQPRFHIVKAHDILTLPYCTFRTYVFSETEFIAVTAYQNDKITQLKIDNNPFAKGFRDTGNGRREKRKLQHSSHRSKETQLTDVKHEPVKDSPQQSHDSRSSDPHESDSDKDTNSEELPGEEMCETHQEKEPQPKVSITEATMQTTARIHKDVDLGQNHVSSLTTDQANRCQKQDAKTEQLSDVSTGFAYSCAYSPELNRYLWDPSVSNGFFHSSRLNTWHSCANMDRVVPCGLSPALTPLPINQQHAMAQDLMSLSHFGGFLFYPNSSFLATSAHYLNPQGQSGLDFRGCPSIRSRDYFSSPAIFSFVPAASGSFKYLTPDWLTQPKMEEKTLTEQEVTGARISKEQWESTDL</sequence>
<dbReference type="Gene3D" id="2.60.40.820">
    <property type="entry name" value="Transcription factor, T-box"/>
    <property type="match status" value="1"/>
</dbReference>